<name>A0A485K549_9STRA</name>
<reference evidence="2 3" key="1">
    <citation type="submission" date="2019-03" db="EMBL/GenBank/DDBJ databases">
        <authorList>
            <person name="Gaulin E."/>
            <person name="Dumas B."/>
        </authorList>
    </citation>
    <scope>NUCLEOTIDE SEQUENCE [LARGE SCALE GENOMIC DNA]</scope>
    <source>
        <strain evidence="2">CBS 568.67</strain>
    </source>
</reference>
<accession>A0A485K549</accession>
<dbReference type="Proteomes" id="UP000332933">
    <property type="component" value="Unassembled WGS sequence"/>
</dbReference>
<protein>
    <submittedName>
        <fullName evidence="2">Aste57867_1455 protein</fullName>
    </submittedName>
</protein>
<evidence type="ECO:0000313" key="1">
    <source>
        <dbReference type="EMBL" id="KAF0718831.1"/>
    </source>
</evidence>
<evidence type="ECO:0000313" key="3">
    <source>
        <dbReference type="Proteomes" id="UP000332933"/>
    </source>
</evidence>
<proteinExistence type="predicted"/>
<keyword evidence="3" id="KW-1185">Reference proteome</keyword>
<gene>
    <name evidence="2" type="primary">Aste57867_1455</name>
    <name evidence="1" type="ORF">As57867_001454</name>
    <name evidence="2" type="ORF">ASTE57867_1455</name>
</gene>
<dbReference type="EMBL" id="CAADRA010000116">
    <property type="protein sequence ID" value="VFT78672.1"/>
    <property type="molecule type" value="Genomic_DNA"/>
</dbReference>
<sequence length="183" mass="20326">MSCQGTTNPLQRSRGQCRVEHCVSQVYARQLCCKHGAKKTCDVQGCELRARHGNVCYKHGAPKKLCTETGCHQTAQARHKCVKHGGGRICKAEGCESHARTGGVCQRHKADPSEMSKWDEPKTMTNILLGRRDSVASLDDVSDWATQTGETASFMPILWTYTSCPPTWDAMVLQDIYEVLEIL</sequence>
<dbReference type="AlphaFoldDB" id="A0A485K549"/>
<organism evidence="2 3">
    <name type="scientific">Aphanomyces stellatus</name>
    <dbReference type="NCBI Taxonomy" id="120398"/>
    <lineage>
        <taxon>Eukaryota</taxon>
        <taxon>Sar</taxon>
        <taxon>Stramenopiles</taxon>
        <taxon>Oomycota</taxon>
        <taxon>Saprolegniomycetes</taxon>
        <taxon>Saprolegniales</taxon>
        <taxon>Verrucalvaceae</taxon>
        <taxon>Aphanomyces</taxon>
    </lineage>
</organism>
<dbReference type="PANTHER" id="PTHR31827:SF1">
    <property type="entry name" value="EMB|CAB89363.1"/>
    <property type="match status" value="1"/>
</dbReference>
<evidence type="ECO:0000313" key="2">
    <source>
        <dbReference type="EMBL" id="VFT78672.1"/>
    </source>
</evidence>
<dbReference type="PANTHER" id="PTHR31827">
    <property type="entry name" value="EMB|CAB89363.1"/>
    <property type="match status" value="1"/>
</dbReference>
<reference evidence="1" key="2">
    <citation type="submission" date="2019-06" db="EMBL/GenBank/DDBJ databases">
        <title>Genomics analysis of Aphanomyces spp. identifies a new class of oomycete effector associated with host adaptation.</title>
        <authorList>
            <person name="Gaulin E."/>
        </authorList>
    </citation>
    <scope>NUCLEOTIDE SEQUENCE</scope>
    <source>
        <strain evidence="1">CBS 578.67</strain>
    </source>
</reference>
<dbReference type="OrthoDB" id="93608at2759"/>
<dbReference type="EMBL" id="VJMH01000116">
    <property type="protein sequence ID" value="KAF0718831.1"/>
    <property type="molecule type" value="Genomic_DNA"/>
</dbReference>